<dbReference type="Proteomes" id="UP000824120">
    <property type="component" value="Chromosome 8"/>
</dbReference>
<proteinExistence type="predicted"/>
<keyword evidence="2" id="KW-1185">Reference proteome</keyword>
<comment type="caution">
    <text evidence="1">The sequence shown here is derived from an EMBL/GenBank/DDBJ whole genome shotgun (WGS) entry which is preliminary data.</text>
</comment>
<evidence type="ECO:0000313" key="2">
    <source>
        <dbReference type="Proteomes" id="UP000824120"/>
    </source>
</evidence>
<dbReference type="EMBL" id="JACXVP010000008">
    <property type="protein sequence ID" value="KAG5589900.1"/>
    <property type="molecule type" value="Genomic_DNA"/>
</dbReference>
<gene>
    <name evidence="1" type="ORF">H5410_040414</name>
</gene>
<accession>A0A9J5XRB8</accession>
<sequence>MQNDFNQYVTENLDSSVQLTPELSTQIWKEKVVGGIHKAEALDGVQIATMLAQITKLTAALAKSERRRLAEQESMSGQQKLSVSAFKNIAGKATDNVKSDGHRGFVRQFSGIFKNKISRKAMNALLFRNKINEN</sequence>
<name>A0A9J5XRB8_SOLCO</name>
<evidence type="ECO:0000313" key="1">
    <source>
        <dbReference type="EMBL" id="KAG5589900.1"/>
    </source>
</evidence>
<protein>
    <submittedName>
        <fullName evidence="1">Uncharacterized protein</fullName>
    </submittedName>
</protein>
<organism evidence="1 2">
    <name type="scientific">Solanum commersonii</name>
    <name type="common">Commerson's wild potato</name>
    <name type="synonym">Commerson's nightshade</name>
    <dbReference type="NCBI Taxonomy" id="4109"/>
    <lineage>
        <taxon>Eukaryota</taxon>
        <taxon>Viridiplantae</taxon>
        <taxon>Streptophyta</taxon>
        <taxon>Embryophyta</taxon>
        <taxon>Tracheophyta</taxon>
        <taxon>Spermatophyta</taxon>
        <taxon>Magnoliopsida</taxon>
        <taxon>eudicotyledons</taxon>
        <taxon>Gunneridae</taxon>
        <taxon>Pentapetalae</taxon>
        <taxon>asterids</taxon>
        <taxon>lamiids</taxon>
        <taxon>Solanales</taxon>
        <taxon>Solanaceae</taxon>
        <taxon>Solanoideae</taxon>
        <taxon>Solaneae</taxon>
        <taxon>Solanum</taxon>
    </lineage>
</organism>
<dbReference type="AlphaFoldDB" id="A0A9J5XRB8"/>
<reference evidence="1 2" key="1">
    <citation type="submission" date="2020-09" db="EMBL/GenBank/DDBJ databases">
        <title>De no assembly of potato wild relative species, Solanum commersonii.</title>
        <authorList>
            <person name="Cho K."/>
        </authorList>
    </citation>
    <scope>NUCLEOTIDE SEQUENCE [LARGE SCALE GENOMIC DNA]</scope>
    <source>
        <strain evidence="1">LZ3.2</strain>
        <tissue evidence="1">Leaf</tissue>
    </source>
</reference>